<name>C8XAN6_NAKMY</name>
<evidence type="ECO:0000259" key="6">
    <source>
        <dbReference type="Pfam" id="PF02776"/>
    </source>
</evidence>
<dbReference type="Pfam" id="PF02776">
    <property type="entry name" value="TPP_enzyme_N"/>
    <property type="match status" value="1"/>
</dbReference>
<dbReference type="GO" id="GO:0003984">
    <property type="term" value="F:acetolactate synthase activity"/>
    <property type="evidence" value="ECO:0007669"/>
    <property type="project" value="TreeGrafter"/>
</dbReference>
<dbReference type="CDD" id="cd00568">
    <property type="entry name" value="TPP_enzymes"/>
    <property type="match status" value="1"/>
</dbReference>
<dbReference type="GO" id="GO:0009097">
    <property type="term" value="P:isoleucine biosynthetic process"/>
    <property type="evidence" value="ECO:0007669"/>
    <property type="project" value="TreeGrafter"/>
</dbReference>
<dbReference type="InterPro" id="IPR029035">
    <property type="entry name" value="DHS-like_NAD/FAD-binding_dom"/>
</dbReference>
<dbReference type="InParanoid" id="C8XAN6"/>
<dbReference type="PANTHER" id="PTHR18968">
    <property type="entry name" value="THIAMINE PYROPHOSPHATE ENZYMES"/>
    <property type="match status" value="1"/>
</dbReference>
<comment type="similarity">
    <text evidence="1 3">Belongs to the TPP enzyme family.</text>
</comment>
<dbReference type="GO" id="GO:0005948">
    <property type="term" value="C:acetolactate synthase complex"/>
    <property type="evidence" value="ECO:0007669"/>
    <property type="project" value="TreeGrafter"/>
</dbReference>
<feature type="domain" description="Thiamine pyrophosphate enzyme TPP-binding" evidence="5">
    <location>
        <begin position="396"/>
        <end position="533"/>
    </location>
</feature>
<protein>
    <submittedName>
        <fullName evidence="7">Thiamine pyrophosphate protein central region</fullName>
    </submittedName>
</protein>
<dbReference type="KEGG" id="nml:Namu_2951"/>
<proteinExistence type="inferred from homology"/>
<dbReference type="eggNOG" id="COG0028">
    <property type="taxonomic scope" value="Bacteria"/>
</dbReference>
<dbReference type="InterPro" id="IPR012000">
    <property type="entry name" value="Thiamin_PyroP_enz_cen_dom"/>
</dbReference>
<reference evidence="8" key="1">
    <citation type="submission" date="2009-09" db="EMBL/GenBank/DDBJ databases">
        <title>The complete genome of Nakamurella multipartita DSM 44233.</title>
        <authorList>
            <consortium name="US DOE Joint Genome Institute (JGI-PGF)"/>
            <person name="Lucas S."/>
            <person name="Copeland A."/>
            <person name="Lapidus A."/>
            <person name="Glavina del Rio T."/>
            <person name="Dalin E."/>
            <person name="Tice H."/>
            <person name="Bruce D."/>
            <person name="Goodwin L."/>
            <person name="Pitluck S."/>
            <person name="Kyrpides N."/>
            <person name="Mavromatis K."/>
            <person name="Ivanova N."/>
            <person name="Ovchinnikova G."/>
            <person name="Sims D."/>
            <person name="Meincke L."/>
            <person name="Brettin T."/>
            <person name="Detter J.C."/>
            <person name="Han C."/>
            <person name="Larimer F."/>
            <person name="Land M."/>
            <person name="Hauser L."/>
            <person name="Markowitz V."/>
            <person name="Cheng J.-F."/>
            <person name="Hugenholtz P."/>
            <person name="Woyke T."/>
            <person name="Wu D."/>
            <person name="Klenk H.-P."/>
            <person name="Eisen J.A."/>
        </authorList>
    </citation>
    <scope>NUCLEOTIDE SEQUENCE [LARGE SCALE GENOMIC DNA]</scope>
    <source>
        <strain evidence="8">ATCC 700099 / DSM 44233 / CIP 104796 / JCM 9543 / NBRC 105858 / Y-104</strain>
    </source>
</reference>
<dbReference type="Pfam" id="PF00205">
    <property type="entry name" value="TPP_enzyme_M"/>
    <property type="match status" value="1"/>
</dbReference>
<feature type="domain" description="Thiamine pyrophosphate enzyme N-terminal TPP-binding" evidence="6">
    <location>
        <begin position="15"/>
        <end position="121"/>
    </location>
</feature>
<dbReference type="EMBL" id="CP001737">
    <property type="protein sequence ID" value="ACV79289.1"/>
    <property type="molecule type" value="Genomic_DNA"/>
</dbReference>
<reference evidence="7 8" key="2">
    <citation type="journal article" date="2010" name="Stand. Genomic Sci.">
        <title>Complete genome sequence of Nakamurella multipartita type strain (Y-104).</title>
        <authorList>
            <person name="Tice H."/>
            <person name="Mayilraj S."/>
            <person name="Sims D."/>
            <person name="Lapidus A."/>
            <person name="Nolan M."/>
            <person name="Lucas S."/>
            <person name="Glavina Del Rio T."/>
            <person name="Copeland A."/>
            <person name="Cheng J.F."/>
            <person name="Meincke L."/>
            <person name="Bruce D."/>
            <person name="Goodwin L."/>
            <person name="Pitluck S."/>
            <person name="Ivanova N."/>
            <person name="Mavromatis K."/>
            <person name="Ovchinnikova G."/>
            <person name="Pati A."/>
            <person name="Chen A."/>
            <person name="Palaniappan K."/>
            <person name="Land M."/>
            <person name="Hauser L."/>
            <person name="Chang Y.J."/>
            <person name="Jeffries C.D."/>
            <person name="Detter J.C."/>
            <person name="Brettin T."/>
            <person name="Rohde M."/>
            <person name="Goker M."/>
            <person name="Bristow J."/>
            <person name="Eisen J.A."/>
            <person name="Markowitz V."/>
            <person name="Hugenholtz P."/>
            <person name="Kyrpides N.C."/>
            <person name="Klenk H.P."/>
            <person name="Chen F."/>
        </authorList>
    </citation>
    <scope>NUCLEOTIDE SEQUENCE [LARGE SCALE GENOMIC DNA]</scope>
    <source>
        <strain evidence="8">ATCC 700099 / DSM 44233 / CIP 104796 / JCM 9543 / NBRC 105858 / Y-104</strain>
    </source>
</reference>
<dbReference type="RefSeq" id="WP_015748163.1">
    <property type="nucleotide sequence ID" value="NC_013235.1"/>
</dbReference>
<dbReference type="GO" id="GO:0030976">
    <property type="term" value="F:thiamine pyrophosphate binding"/>
    <property type="evidence" value="ECO:0007669"/>
    <property type="project" value="InterPro"/>
</dbReference>
<dbReference type="AlphaFoldDB" id="C8XAN6"/>
<evidence type="ECO:0000256" key="1">
    <source>
        <dbReference type="ARBA" id="ARBA00007812"/>
    </source>
</evidence>
<accession>C8XAN6</accession>
<dbReference type="InterPro" id="IPR029061">
    <property type="entry name" value="THDP-binding"/>
</dbReference>
<evidence type="ECO:0000313" key="7">
    <source>
        <dbReference type="EMBL" id="ACV79289.1"/>
    </source>
</evidence>
<dbReference type="Proteomes" id="UP000002218">
    <property type="component" value="Chromosome"/>
</dbReference>
<dbReference type="STRING" id="479431.Namu_2951"/>
<dbReference type="PANTHER" id="PTHR18968:SF13">
    <property type="entry name" value="ACETOLACTATE SYNTHASE CATALYTIC SUBUNIT, MITOCHONDRIAL"/>
    <property type="match status" value="1"/>
</dbReference>
<dbReference type="Pfam" id="PF02775">
    <property type="entry name" value="TPP_enzyme_C"/>
    <property type="match status" value="1"/>
</dbReference>
<dbReference type="HOGENOM" id="CLU_013748_3_1_11"/>
<feature type="domain" description="Thiamine pyrophosphate enzyme central" evidence="4">
    <location>
        <begin position="202"/>
        <end position="331"/>
    </location>
</feature>
<dbReference type="Gene3D" id="3.40.50.970">
    <property type="match status" value="2"/>
</dbReference>
<dbReference type="SUPFAM" id="SSF52467">
    <property type="entry name" value="DHS-like NAD/FAD-binding domain"/>
    <property type="match status" value="1"/>
</dbReference>
<organism evidence="7 8">
    <name type="scientific">Nakamurella multipartita (strain ATCC 700099 / DSM 44233 / CIP 104796 / JCM 9543 / NBRC 105858 / Y-104)</name>
    <name type="common">Microsphaera multipartita</name>
    <dbReference type="NCBI Taxonomy" id="479431"/>
    <lineage>
        <taxon>Bacteria</taxon>
        <taxon>Bacillati</taxon>
        <taxon>Actinomycetota</taxon>
        <taxon>Actinomycetes</taxon>
        <taxon>Nakamurellales</taxon>
        <taxon>Nakamurellaceae</taxon>
        <taxon>Nakamurella</taxon>
    </lineage>
</organism>
<dbReference type="GO" id="GO:0000287">
    <property type="term" value="F:magnesium ion binding"/>
    <property type="evidence" value="ECO:0007669"/>
    <property type="project" value="InterPro"/>
</dbReference>
<dbReference type="InterPro" id="IPR011766">
    <property type="entry name" value="TPP_enzyme_TPP-bd"/>
</dbReference>
<dbReference type="InterPro" id="IPR012001">
    <property type="entry name" value="Thiamin_PyroP_enz_TPP-bd_dom"/>
</dbReference>
<keyword evidence="8" id="KW-1185">Reference proteome</keyword>
<gene>
    <name evidence="7" type="ordered locus">Namu_2951</name>
</gene>
<sequence>MTQRSTPHRVRSHRNGGAAVIESLAAHGVDTVFGIPGTHNLELFRHLPAAGIRCITTRHEQGAGYAADGYHQVSGRPGVVVTTSGPALFNVAAAAGTAWAESRPLLIISPGLPTGTDGGDAGQLHETKNSSGALNEIVAWSRRVASPAQAAAAVTDAFAFFAGGRPRPVHVEIPLDVLEQPWTGDPVVAAPSAPAVPEPTAISAAATVLAGAARPVIVAGGGARGAATEIRGLAEELGAPVITTTNGKGVLPEDHPLAIGASIRLRAAQKYLAAADVALVVGSELGDSELWEGRVDTATVIRLDIDPGQLDKNRTGERHLLGDAAATLRQLRAELPGRDLPAADRTAAAELREQCRAEAVTDGGAPWQPVVQAVRRALPAGSTLVGDSSQVTYFGAAHFFDAAAPGEFLYMAGFATLGYGLPAAIGAQLADPDRAVAVLLGDGALMFSVQEIVTAVEQRLPIAIVVVDNGGYAEIKDQQARRGIAPIGVDLCTPDLPALARACGAYGVEAADAAAVTDLVRAALTADRPTLIRLAC</sequence>
<dbReference type="SUPFAM" id="SSF52518">
    <property type="entry name" value="Thiamin diphosphate-binding fold (THDP-binding)"/>
    <property type="match status" value="2"/>
</dbReference>
<dbReference type="InterPro" id="IPR045229">
    <property type="entry name" value="TPP_enz"/>
</dbReference>
<evidence type="ECO:0000259" key="5">
    <source>
        <dbReference type="Pfam" id="PF02775"/>
    </source>
</evidence>
<evidence type="ECO:0000256" key="3">
    <source>
        <dbReference type="RuleBase" id="RU362132"/>
    </source>
</evidence>
<evidence type="ECO:0000259" key="4">
    <source>
        <dbReference type="Pfam" id="PF00205"/>
    </source>
</evidence>
<dbReference type="GO" id="GO:0009099">
    <property type="term" value="P:L-valine biosynthetic process"/>
    <property type="evidence" value="ECO:0007669"/>
    <property type="project" value="TreeGrafter"/>
</dbReference>
<dbReference type="GO" id="GO:0050660">
    <property type="term" value="F:flavin adenine dinucleotide binding"/>
    <property type="evidence" value="ECO:0007669"/>
    <property type="project" value="TreeGrafter"/>
</dbReference>
<dbReference type="CDD" id="cd07035">
    <property type="entry name" value="TPP_PYR_POX_like"/>
    <property type="match status" value="1"/>
</dbReference>
<dbReference type="Gene3D" id="3.40.50.1220">
    <property type="entry name" value="TPP-binding domain"/>
    <property type="match status" value="1"/>
</dbReference>
<evidence type="ECO:0000256" key="2">
    <source>
        <dbReference type="ARBA" id="ARBA00023052"/>
    </source>
</evidence>
<evidence type="ECO:0000313" key="8">
    <source>
        <dbReference type="Proteomes" id="UP000002218"/>
    </source>
</evidence>
<keyword evidence="2 3" id="KW-0786">Thiamine pyrophosphate</keyword>